<evidence type="ECO:0000256" key="4">
    <source>
        <dbReference type="SAM" id="MobiDB-lite"/>
    </source>
</evidence>
<dbReference type="PANTHER" id="PTHR48051">
    <property type="match status" value="1"/>
</dbReference>
<dbReference type="InterPro" id="IPR003591">
    <property type="entry name" value="Leu-rich_rpt_typical-subtyp"/>
</dbReference>
<evidence type="ECO:0000313" key="6">
    <source>
        <dbReference type="EMBL" id="CAF1109562.1"/>
    </source>
</evidence>
<dbReference type="PROSITE" id="PS50021">
    <property type="entry name" value="CH"/>
    <property type="match status" value="1"/>
</dbReference>
<organism evidence="6 7">
    <name type="scientific">Rotaria sordida</name>
    <dbReference type="NCBI Taxonomy" id="392033"/>
    <lineage>
        <taxon>Eukaryota</taxon>
        <taxon>Metazoa</taxon>
        <taxon>Spiralia</taxon>
        <taxon>Gnathifera</taxon>
        <taxon>Rotifera</taxon>
        <taxon>Eurotatoria</taxon>
        <taxon>Bdelloidea</taxon>
        <taxon>Philodinida</taxon>
        <taxon>Philodinidae</taxon>
        <taxon>Rotaria</taxon>
    </lineage>
</organism>
<comment type="caution">
    <text evidence="6">The sequence shown here is derived from an EMBL/GenBank/DDBJ whole genome shotgun (WGS) entry which is preliminary data.</text>
</comment>
<sequence>MATSSSTLILDSTSNVTVNKNKNISIYHLNRSIERALDEANHTGELNLNGRTLREFPNYKCDLSDTVIADLSRNRFIEFPRILCSFFSLERLNLYHNVIKSIPEQIVQIHMLQTLDLSRNQLAYIPPALCKLPNLEVLIINNNKLVSLPEEIGQLERLIELDVSSNDITQLPYQIGALSTLRTLNIRRNMIIELPTELCVLKLIHFDCSYNRIARLPLNLREMNSLIELNVEHNPLEMPPASICTLGLLHIMRFLLIEAMKEEKRRGILTEHEINEKYKNSFPYQTSKNLQCGIRMGKTVVPSDSGYLTTEGSEKTIGDDDSILSMSNEHTLRSEPTLMLTLADEFSKELARQKAEYERKKYQAQQLKRHLLQQLGETESQRTKAREVARRLHDEKLAKMEKQREDARRKMENSKNMQLFNFSSKDDYQKSRPWLTSNKTILTRQLSTNESTIPNQILNEPILINSINDKNIGDNSYQRSISIENATIDEYLKRSNRAVSVEPNLISGGNDIKHFYKQKTLPNGSTIQYDSTIITNRQFTLSSDTMDQSTTSSQSLMSSPSNDYTRTDISDKSLSPQHNRLTKLRYFDDRQINPTVGNVPGFHMQPRITSITNGQYQQSPLDNPGVNPAFTIRRHLLQAKEDYIQIEQMKKTIEERVKVALPDDITYALSDGVVLCHFINQIRPRAVQSIHVPSQAVPKLSLAKCRRNVENFIEASRRLGVPEVSYQIENLKSNKSIFSFIYNYSLNEMVDLCTPQDIIEEKNTVRLARHIHLLVSPESYEQTNSIMSFTHDLKLPTYDELECPVVNVSSAALRAGSFHLAKYCDLQFKEFILCRQEEQDPRKCLNEGKNVSLCAINFFHKVRESCNDTFTTFWTCLDNAREGEMSFNSCKEEQKAFELCSKNKMNLERPEPGYFSMIRMHDSKRPIPSDPFRIGSLERHPPKLDVPDPPLLSQANEYPEAKIGMKFGHRKPWMFEAKLWD</sequence>
<dbReference type="SMART" id="SM00369">
    <property type="entry name" value="LRR_TYP"/>
    <property type="match status" value="6"/>
</dbReference>
<evidence type="ECO:0000256" key="3">
    <source>
        <dbReference type="SAM" id="Coils"/>
    </source>
</evidence>
<dbReference type="SUPFAM" id="SSF47576">
    <property type="entry name" value="Calponin-homology domain, CH-domain"/>
    <property type="match status" value="1"/>
</dbReference>
<evidence type="ECO:0000256" key="1">
    <source>
        <dbReference type="ARBA" id="ARBA00022614"/>
    </source>
</evidence>
<dbReference type="Pfam" id="PF23598">
    <property type="entry name" value="LRR_14"/>
    <property type="match status" value="1"/>
</dbReference>
<dbReference type="PANTHER" id="PTHR48051:SF21">
    <property type="entry name" value="CALPONIN-HOMOLOGY (CH) DOMAIN-CONTAINING PROTEIN"/>
    <property type="match status" value="1"/>
</dbReference>
<feature type="region of interest" description="Disordered" evidence="4">
    <location>
        <begin position="544"/>
        <end position="574"/>
    </location>
</feature>
<dbReference type="SMART" id="SM00364">
    <property type="entry name" value="LRR_BAC"/>
    <property type="match status" value="4"/>
</dbReference>
<dbReference type="InterPro" id="IPR032675">
    <property type="entry name" value="LRR_dom_sf"/>
</dbReference>
<dbReference type="SUPFAM" id="SSF52058">
    <property type="entry name" value="L domain-like"/>
    <property type="match status" value="1"/>
</dbReference>
<name>A0A814PQT8_9BILA</name>
<feature type="coiled-coil region" evidence="3">
    <location>
        <begin position="343"/>
        <end position="417"/>
    </location>
</feature>
<keyword evidence="3" id="KW-0175">Coiled coil</keyword>
<keyword evidence="2" id="KW-0677">Repeat</keyword>
<dbReference type="InterPro" id="IPR001611">
    <property type="entry name" value="Leu-rich_rpt"/>
</dbReference>
<dbReference type="AlphaFoldDB" id="A0A814PQT8"/>
<dbReference type="InterPro" id="IPR036872">
    <property type="entry name" value="CH_dom_sf"/>
</dbReference>
<dbReference type="OrthoDB" id="6149831at2759"/>
<dbReference type="GO" id="GO:0005737">
    <property type="term" value="C:cytoplasm"/>
    <property type="evidence" value="ECO:0007669"/>
    <property type="project" value="TreeGrafter"/>
</dbReference>
<reference evidence="6" key="1">
    <citation type="submission" date="2021-02" db="EMBL/GenBank/DDBJ databases">
        <authorList>
            <person name="Nowell W R."/>
        </authorList>
    </citation>
    <scope>NUCLEOTIDE SEQUENCE</scope>
</reference>
<dbReference type="CDD" id="cd21205">
    <property type="entry name" value="CH_LRCH"/>
    <property type="match status" value="1"/>
</dbReference>
<dbReference type="PROSITE" id="PS51450">
    <property type="entry name" value="LRR"/>
    <property type="match status" value="3"/>
</dbReference>
<dbReference type="InterPro" id="IPR055414">
    <property type="entry name" value="LRR_R13L4/SHOC2-like"/>
</dbReference>
<dbReference type="Gene3D" id="1.10.418.10">
    <property type="entry name" value="Calponin-like domain"/>
    <property type="match status" value="1"/>
</dbReference>
<dbReference type="Gene3D" id="3.80.10.10">
    <property type="entry name" value="Ribonuclease Inhibitor"/>
    <property type="match status" value="2"/>
</dbReference>
<gene>
    <name evidence="6" type="ORF">RFH988_LOCUS19761</name>
</gene>
<feature type="domain" description="Calponin-homology (CH)" evidence="5">
    <location>
        <begin position="639"/>
        <end position="778"/>
    </location>
</feature>
<evidence type="ECO:0000256" key="2">
    <source>
        <dbReference type="ARBA" id="ARBA00022737"/>
    </source>
</evidence>
<accession>A0A814PQT8</accession>
<evidence type="ECO:0000259" key="5">
    <source>
        <dbReference type="PROSITE" id="PS50021"/>
    </source>
</evidence>
<keyword evidence="1" id="KW-0433">Leucine-rich repeat</keyword>
<dbReference type="Pfam" id="PF00307">
    <property type="entry name" value="CH"/>
    <property type="match status" value="1"/>
</dbReference>
<evidence type="ECO:0000313" key="7">
    <source>
        <dbReference type="Proteomes" id="UP000663882"/>
    </source>
</evidence>
<dbReference type="Proteomes" id="UP000663882">
    <property type="component" value="Unassembled WGS sequence"/>
</dbReference>
<dbReference type="InterPro" id="IPR050216">
    <property type="entry name" value="LRR_domain-containing"/>
</dbReference>
<protein>
    <recommendedName>
        <fullName evidence="5">Calponin-homology (CH) domain-containing protein</fullName>
    </recommendedName>
</protein>
<proteinExistence type="predicted"/>
<dbReference type="InterPro" id="IPR001715">
    <property type="entry name" value="CH_dom"/>
</dbReference>
<dbReference type="SMART" id="SM00033">
    <property type="entry name" value="CH"/>
    <property type="match status" value="1"/>
</dbReference>
<feature type="compositionally biased region" description="Low complexity" evidence="4">
    <location>
        <begin position="544"/>
        <end position="559"/>
    </location>
</feature>
<dbReference type="EMBL" id="CAJNOO010001176">
    <property type="protein sequence ID" value="CAF1109562.1"/>
    <property type="molecule type" value="Genomic_DNA"/>
</dbReference>